<organism evidence="1 2">
    <name type="scientific">Kitasatospora aburaviensis</name>
    <dbReference type="NCBI Taxonomy" id="67265"/>
    <lineage>
        <taxon>Bacteria</taxon>
        <taxon>Bacillati</taxon>
        <taxon>Actinomycetota</taxon>
        <taxon>Actinomycetes</taxon>
        <taxon>Kitasatosporales</taxon>
        <taxon>Streptomycetaceae</taxon>
        <taxon>Kitasatospora</taxon>
    </lineage>
</organism>
<comment type="caution">
    <text evidence="1">The sequence shown here is derived from an EMBL/GenBank/DDBJ whole genome shotgun (WGS) entry which is preliminary data.</text>
</comment>
<dbReference type="RefSeq" id="WP_345328767.1">
    <property type="nucleotide sequence ID" value="NZ_BAAAVH010000056.1"/>
</dbReference>
<dbReference type="InterPro" id="IPR036890">
    <property type="entry name" value="HATPase_C_sf"/>
</dbReference>
<gene>
    <name evidence="1" type="ORF">ACFP0N_20445</name>
</gene>
<dbReference type="Proteomes" id="UP001596067">
    <property type="component" value="Unassembled WGS sequence"/>
</dbReference>
<accession>A0ABW1EZ76</accession>
<name>A0ABW1EZ76_9ACTN</name>
<evidence type="ECO:0000313" key="2">
    <source>
        <dbReference type="Proteomes" id="UP001596067"/>
    </source>
</evidence>
<dbReference type="EMBL" id="JBHSOD010000026">
    <property type="protein sequence ID" value="MFC5887343.1"/>
    <property type="molecule type" value="Genomic_DNA"/>
</dbReference>
<sequence>MGRPPPDDRDSAVLVVDEPTANAALYGHADMALLLALDHGMLVIGVADSGAEVVRDRYRGGIDPPACARWWPWRAGGVQSGRDSPCRS</sequence>
<dbReference type="Gene3D" id="3.30.565.10">
    <property type="entry name" value="Histidine kinase-like ATPase, C-terminal domain"/>
    <property type="match status" value="1"/>
</dbReference>
<keyword evidence="2" id="KW-1185">Reference proteome</keyword>
<reference evidence="2" key="1">
    <citation type="journal article" date="2019" name="Int. J. Syst. Evol. Microbiol.">
        <title>The Global Catalogue of Microorganisms (GCM) 10K type strain sequencing project: providing services to taxonomists for standard genome sequencing and annotation.</title>
        <authorList>
            <consortium name="The Broad Institute Genomics Platform"/>
            <consortium name="The Broad Institute Genome Sequencing Center for Infectious Disease"/>
            <person name="Wu L."/>
            <person name="Ma J."/>
        </authorList>
    </citation>
    <scope>NUCLEOTIDE SEQUENCE [LARGE SCALE GENOMIC DNA]</scope>
    <source>
        <strain evidence="2">CGMCC 4.1469</strain>
    </source>
</reference>
<proteinExistence type="predicted"/>
<evidence type="ECO:0000313" key="1">
    <source>
        <dbReference type="EMBL" id="MFC5887343.1"/>
    </source>
</evidence>
<protein>
    <submittedName>
        <fullName evidence="1">Uncharacterized protein</fullName>
    </submittedName>
</protein>